<organism evidence="12 13">
    <name type="scientific">Rosa chinensis</name>
    <name type="common">China rose</name>
    <dbReference type="NCBI Taxonomy" id="74649"/>
    <lineage>
        <taxon>Eukaryota</taxon>
        <taxon>Viridiplantae</taxon>
        <taxon>Streptophyta</taxon>
        <taxon>Embryophyta</taxon>
        <taxon>Tracheophyta</taxon>
        <taxon>Spermatophyta</taxon>
        <taxon>Magnoliopsida</taxon>
        <taxon>eudicotyledons</taxon>
        <taxon>Gunneridae</taxon>
        <taxon>Pentapetalae</taxon>
        <taxon>rosids</taxon>
        <taxon>fabids</taxon>
        <taxon>Rosales</taxon>
        <taxon>Rosaceae</taxon>
        <taxon>Rosoideae</taxon>
        <taxon>Rosoideae incertae sedis</taxon>
        <taxon>Rosa</taxon>
    </lineage>
</organism>
<dbReference type="GO" id="GO:0140825">
    <property type="term" value="F:lactoperoxidase activity"/>
    <property type="evidence" value="ECO:0007669"/>
    <property type="project" value="UniProtKB-EC"/>
</dbReference>
<gene>
    <name evidence="12" type="ORF">RchiOBHm_Chr4g0400151</name>
</gene>
<keyword evidence="7 12" id="KW-0560">Oxidoreductase</keyword>
<evidence type="ECO:0000256" key="7">
    <source>
        <dbReference type="ARBA" id="ARBA00023002"/>
    </source>
</evidence>
<keyword evidence="6 9" id="KW-0479">Metal-binding</keyword>
<proteinExistence type="inferred from homology"/>
<dbReference type="SUPFAM" id="SSF48113">
    <property type="entry name" value="Heme-dependent peroxidases"/>
    <property type="match status" value="1"/>
</dbReference>
<keyword evidence="13" id="KW-1185">Reference proteome</keyword>
<evidence type="ECO:0000313" key="13">
    <source>
        <dbReference type="Proteomes" id="UP000238479"/>
    </source>
</evidence>
<dbReference type="InterPro" id="IPR002016">
    <property type="entry name" value="Haem_peroxidase"/>
</dbReference>
<dbReference type="Proteomes" id="UP000238479">
    <property type="component" value="Chromosome 4"/>
</dbReference>
<comment type="similarity">
    <text evidence="10">Belongs to the peroxidase family.</text>
</comment>
<dbReference type="InterPro" id="IPR000823">
    <property type="entry name" value="Peroxidase_pln"/>
</dbReference>
<dbReference type="InterPro" id="IPR010255">
    <property type="entry name" value="Haem_peroxidase_sf"/>
</dbReference>
<dbReference type="Gramene" id="PRQ37220">
    <property type="protein sequence ID" value="PRQ37220"/>
    <property type="gene ID" value="RchiOBHm_Chr4g0400151"/>
</dbReference>
<evidence type="ECO:0000256" key="3">
    <source>
        <dbReference type="ARBA" id="ARBA00012313"/>
    </source>
</evidence>
<dbReference type="STRING" id="74649.A0A2P6QST2"/>
<comment type="cofactor">
    <cofactor evidence="9">
        <name>Ca(2+)</name>
        <dbReference type="ChEBI" id="CHEBI:29108"/>
    </cofactor>
    <text evidence="9">Binds 2 calcium ions per subunit.</text>
</comment>
<dbReference type="GO" id="GO:0006979">
    <property type="term" value="P:response to oxidative stress"/>
    <property type="evidence" value="ECO:0007669"/>
    <property type="project" value="InterPro"/>
</dbReference>
<evidence type="ECO:0000313" key="12">
    <source>
        <dbReference type="EMBL" id="PRQ37220.1"/>
    </source>
</evidence>
<evidence type="ECO:0000256" key="8">
    <source>
        <dbReference type="ARBA" id="ARBA00023004"/>
    </source>
</evidence>
<evidence type="ECO:0000256" key="9">
    <source>
        <dbReference type="PIRSR" id="PIRSR600823-3"/>
    </source>
</evidence>
<dbReference type="EMBL" id="PDCK01000042">
    <property type="protein sequence ID" value="PRQ37220.1"/>
    <property type="molecule type" value="Genomic_DNA"/>
</dbReference>
<dbReference type="AlphaFoldDB" id="A0A2P6QST2"/>
<protein>
    <recommendedName>
        <fullName evidence="3">peroxidase</fullName>
        <ecNumber evidence="3">1.11.1.7</ecNumber>
    </recommendedName>
</protein>
<evidence type="ECO:0000256" key="1">
    <source>
        <dbReference type="ARBA" id="ARBA00000189"/>
    </source>
</evidence>
<dbReference type="OMA" id="RIIAIQL"/>
<keyword evidence="9" id="KW-0106">Calcium</keyword>
<keyword evidence="4 12" id="KW-0575">Peroxidase</keyword>
<sequence>MSPISGCDSSILINSGKNPEKSALAHAGVKGFDVIESAKSRLEVVCQGLISYSDIIALAARDAISLVSRIIAIQLYYSIDK</sequence>
<evidence type="ECO:0000256" key="2">
    <source>
        <dbReference type="ARBA" id="ARBA00001970"/>
    </source>
</evidence>
<dbReference type="EC" id="1.11.1.7" evidence="3"/>
<accession>A0A2P6QST2</accession>
<dbReference type="GO" id="GO:0020037">
    <property type="term" value="F:heme binding"/>
    <property type="evidence" value="ECO:0007669"/>
    <property type="project" value="InterPro"/>
</dbReference>
<comment type="catalytic activity">
    <reaction evidence="1">
        <text>2 a phenolic donor + H2O2 = 2 a phenolic radical donor + 2 H2O</text>
        <dbReference type="Rhea" id="RHEA:56136"/>
        <dbReference type="ChEBI" id="CHEBI:15377"/>
        <dbReference type="ChEBI" id="CHEBI:16240"/>
        <dbReference type="ChEBI" id="CHEBI:139520"/>
        <dbReference type="ChEBI" id="CHEBI:139521"/>
        <dbReference type="EC" id="1.11.1.7"/>
    </reaction>
</comment>
<dbReference type="GO" id="GO:0046872">
    <property type="term" value="F:metal ion binding"/>
    <property type="evidence" value="ECO:0007669"/>
    <property type="project" value="UniProtKB-KW"/>
</dbReference>
<comment type="caution">
    <text evidence="12">The sequence shown here is derived from an EMBL/GenBank/DDBJ whole genome shotgun (WGS) entry which is preliminary data.</text>
</comment>
<name>A0A2P6QST2_ROSCH</name>
<evidence type="ECO:0000256" key="5">
    <source>
        <dbReference type="ARBA" id="ARBA00022617"/>
    </source>
</evidence>
<feature type="binding site" evidence="9">
    <location>
        <position position="6"/>
    </location>
    <ligand>
        <name>Ca(2+)</name>
        <dbReference type="ChEBI" id="CHEBI:29108"/>
        <label>1</label>
    </ligand>
</feature>
<comment type="cofactor">
    <cofactor evidence="2">
        <name>heme b</name>
        <dbReference type="ChEBI" id="CHEBI:60344"/>
    </cofactor>
</comment>
<reference evidence="12 13" key="1">
    <citation type="journal article" date="2018" name="Nat. Genet.">
        <title>The Rosa genome provides new insights in the design of modern roses.</title>
        <authorList>
            <person name="Bendahmane M."/>
        </authorList>
    </citation>
    <scope>NUCLEOTIDE SEQUENCE [LARGE SCALE GENOMIC DNA]</scope>
    <source>
        <strain evidence="13">cv. Old Blush</strain>
    </source>
</reference>
<evidence type="ECO:0000256" key="4">
    <source>
        <dbReference type="ARBA" id="ARBA00022559"/>
    </source>
</evidence>
<dbReference type="Pfam" id="PF00141">
    <property type="entry name" value="peroxidase"/>
    <property type="match status" value="1"/>
</dbReference>
<keyword evidence="8" id="KW-0408">Iron</keyword>
<dbReference type="PANTHER" id="PTHR31235">
    <property type="entry name" value="PEROXIDASE 25-RELATED"/>
    <property type="match status" value="1"/>
</dbReference>
<evidence type="ECO:0000256" key="6">
    <source>
        <dbReference type="ARBA" id="ARBA00022723"/>
    </source>
</evidence>
<dbReference type="Gene3D" id="1.10.520.10">
    <property type="match status" value="1"/>
</dbReference>
<keyword evidence="5" id="KW-0349">Heme</keyword>
<feature type="binding site" evidence="9">
    <location>
        <position position="8"/>
    </location>
    <ligand>
        <name>Ca(2+)</name>
        <dbReference type="ChEBI" id="CHEBI:29108"/>
        <label>1</label>
    </ligand>
</feature>
<dbReference type="PROSITE" id="PS50873">
    <property type="entry name" value="PEROXIDASE_4"/>
    <property type="match status" value="1"/>
</dbReference>
<feature type="binding site" evidence="9">
    <location>
        <position position="20"/>
    </location>
    <ligand>
        <name>Ca(2+)</name>
        <dbReference type="ChEBI" id="CHEBI:29108"/>
        <label>1</label>
    </ligand>
</feature>
<evidence type="ECO:0000256" key="10">
    <source>
        <dbReference type="RuleBase" id="RU004241"/>
    </source>
</evidence>
<evidence type="ECO:0000259" key="11">
    <source>
        <dbReference type="PROSITE" id="PS50873"/>
    </source>
</evidence>
<feature type="binding site" evidence="9">
    <location>
        <position position="10"/>
    </location>
    <ligand>
        <name>Ca(2+)</name>
        <dbReference type="ChEBI" id="CHEBI:29108"/>
        <label>1</label>
    </ligand>
</feature>
<feature type="domain" description="Plant heme peroxidase family profile" evidence="11">
    <location>
        <begin position="4"/>
        <end position="81"/>
    </location>
</feature>